<dbReference type="Pfam" id="PF01242">
    <property type="entry name" value="PTPS"/>
    <property type="match status" value="1"/>
</dbReference>
<dbReference type="InterPro" id="IPR007115">
    <property type="entry name" value="6-PTP_synth/QueD"/>
</dbReference>
<evidence type="ECO:0000256" key="5">
    <source>
        <dbReference type="ARBA" id="ARBA00018141"/>
    </source>
</evidence>
<reference evidence="11 12" key="1">
    <citation type="submission" date="2019-02" db="EMBL/GenBank/DDBJ databases">
        <title>Deep-cultivation of Planctomycetes and their phenomic and genomic characterization uncovers novel biology.</title>
        <authorList>
            <person name="Wiegand S."/>
            <person name="Jogler M."/>
            <person name="Boedeker C."/>
            <person name="Pinto D."/>
            <person name="Vollmers J."/>
            <person name="Rivas-Marin E."/>
            <person name="Kohn T."/>
            <person name="Peeters S.H."/>
            <person name="Heuer A."/>
            <person name="Rast P."/>
            <person name="Oberbeckmann S."/>
            <person name="Bunk B."/>
            <person name="Jeske O."/>
            <person name="Meyerdierks A."/>
            <person name="Storesund J.E."/>
            <person name="Kallscheuer N."/>
            <person name="Luecker S."/>
            <person name="Lage O.M."/>
            <person name="Pohl T."/>
            <person name="Merkel B.J."/>
            <person name="Hornburger P."/>
            <person name="Mueller R.-W."/>
            <person name="Bruemmer F."/>
            <person name="Labrenz M."/>
            <person name="Spormann A.M."/>
            <person name="Op den Camp H."/>
            <person name="Overmann J."/>
            <person name="Amann R."/>
            <person name="Jetten M.S.M."/>
            <person name="Mascher T."/>
            <person name="Medema M.H."/>
            <person name="Devos D.P."/>
            <person name="Kaster A.-K."/>
            <person name="Ovreas L."/>
            <person name="Rohde M."/>
            <person name="Galperin M.Y."/>
            <person name="Jogler C."/>
        </authorList>
    </citation>
    <scope>NUCLEOTIDE SEQUENCE [LARGE SCALE GENOMIC DNA]</scope>
    <source>
        <strain evidence="11 12">Pla85_3_4</strain>
    </source>
</reference>
<dbReference type="GO" id="GO:0070497">
    <property type="term" value="F:6-carboxytetrahydropterin synthase activity"/>
    <property type="evidence" value="ECO:0007669"/>
    <property type="project" value="UniProtKB-EC"/>
</dbReference>
<keyword evidence="6" id="KW-0479">Metal-binding</keyword>
<evidence type="ECO:0000256" key="1">
    <source>
        <dbReference type="ARBA" id="ARBA00001947"/>
    </source>
</evidence>
<name>A0A518DVJ2_9BACT</name>
<comment type="similarity">
    <text evidence="3">Belongs to the PTPS family. QueD subfamily.</text>
</comment>
<organism evidence="11 12">
    <name type="scientific">Lignipirellula cremea</name>
    <dbReference type="NCBI Taxonomy" id="2528010"/>
    <lineage>
        <taxon>Bacteria</taxon>
        <taxon>Pseudomonadati</taxon>
        <taxon>Planctomycetota</taxon>
        <taxon>Planctomycetia</taxon>
        <taxon>Pirellulales</taxon>
        <taxon>Pirellulaceae</taxon>
        <taxon>Lignipirellula</taxon>
    </lineage>
</organism>
<evidence type="ECO:0000256" key="3">
    <source>
        <dbReference type="ARBA" id="ARBA00008900"/>
    </source>
</evidence>
<sequence>MYRVTRNIDFCYGHRLLNYDGKCRFLHGHNGRAEITIESEQLDNRGMVMDFSDIKRVVSTWIDENLDHRMILNRKDPAVEVLSKLNEPLFLIDDNPTAETIARLIYTFTAKSGFPVTEVKLWETPNCFATYRD</sequence>
<comment type="cofactor">
    <cofactor evidence="1">
        <name>Zn(2+)</name>
        <dbReference type="ChEBI" id="CHEBI:29105"/>
    </cofactor>
</comment>
<evidence type="ECO:0000256" key="10">
    <source>
        <dbReference type="ARBA" id="ARBA00048807"/>
    </source>
</evidence>
<evidence type="ECO:0000313" key="11">
    <source>
        <dbReference type="EMBL" id="QDU95857.1"/>
    </source>
</evidence>
<dbReference type="EMBL" id="CP036433">
    <property type="protein sequence ID" value="QDU95857.1"/>
    <property type="molecule type" value="Genomic_DNA"/>
</dbReference>
<dbReference type="AlphaFoldDB" id="A0A518DVJ2"/>
<dbReference type="PANTHER" id="PTHR12589">
    <property type="entry name" value="PYRUVOYL TETRAHYDROBIOPTERIN SYNTHASE"/>
    <property type="match status" value="1"/>
</dbReference>
<gene>
    <name evidence="11" type="primary">queD</name>
    <name evidence="11" type="ORF">Pla8534_36760</name>
</gene>
<dbReference type="EC" id="4.1.2.50" evidence="4"/>
<dbReference type="GO" id="GO:0046872">
    <property type="term" value="F:metal ion binding"/>
    <property type="evidence" value="ECO:0007669"/>
    <property type="project" value="UniProtKB-KW"/>
</dbReference>
<dbReference type="SUPFAM" id="SSF55620">
    <property type="entry name" value="Tetrahydrobiopterin biosynthesis enzymes-like"/>
    <property type="match status" value="1"/>
</dbReference>
<dbReference type="OrthoDB" id="9804698at2"/>
<evidence type="ECO:0000256" key="6">
    <source>
        <dbReference type="ARBA" id="ARBA00022723"/>
    </source>
</evidence>
<proteinExistence type="inferred from homology"/>
<dbReference type="RefSeq" id="WP_145054546.1">
    <property type="nucleotide sequence ID" value="NZ_CP036433.1"/>
</dbReference>
<keyword evidence="8 11" id="KW-0456">Lyase</keyword>
<evidence type="ECO:0000256" key="4">
    <source>
        <dbReference type="ARBA" id="ARBA00012982"/>
    </source>
</evidence>
<dbReference type="PANTHER" id="PTHR12589:SF7">
    <property type="entry name" value="6-PYRUVOYL TETRAHYDROBIOPTERIN SYNTHASE"/>
    <property type="match status" value="1"/>
</dbReference>
<evidence type="ECO:0000256" key="2">
    <source>
        <dbReference type="ARBA" id="ARBA00005061"/>
    </source>
</evidence>
<dbReference type="Gene3D" id="3.30.479.10">
    <property type="entry name" value="6-pyruvoyl tetrahydropterin synthase/QueD"/>
    <property type="match status" value="2"/>
</dbReference>
<evidence type="ECO:0000313" key="12">
    <source>
        <dbReference type="Proteomes" id="UP000317648"/>
    </source>
</evidence>
<dbReference type="KEGG" id="lcre:Pla8534_36760"/>
<protein>
    <recommendedName>
        <fullName evidence="5">6-carboxy-5,6,7,8-tetrahydropterin synthase</fullName>
        <ecNumber evidence="4">4.1.2.50</ecNumber>
    </recommendedName>
    <alternativeName>
        <fullName evidence="9">Queuosine biosynthesis protein QueD</fullName>
    </alternativeName>
</protein>
<comment type="pathway">
    <text evidence="2">Purine metabolism; 7-cyano-7-deazaguanine biosynthesis.</text>
</comment>
<dbReference type="Proteomes" id="UP000317648">
    <property type="component" value="Chromosome"/>
</dbReference>
<evidence type="ECO:0000256" key="7">
    <source>
        <dbReference type="ARBA" id="ARBA00022833"/>
    </source>
</evidence>
<keyword evidence="12" id="KW-1185">Reference proteome</keyword>
<comment type="catalytic activity">
    <reaction evidence="10">
        <text>7,8-dihydroneopterin 3'-triphosphate + H2O = 6-carboxy-5,6,7,8-tetrahydropterin + triphosphate + acetaldehyde + 2 H(+)</text>
        <dbReference type="Rhea" id="RHEA:27966"/>
        <dbReference type="ChEBI" id="CHEBI:15343"/>
        <dbReference type="ChEBI" id="CHEBI:15377"/>
        <dbReference type="ChEBI" id="CHEBI:15378"/>
        <dbReference type="ChEBI" id="CHEBI:18036"/>
        <dbReference type="ChEBI" id="CHEBI:58462"/>
        <dbReference type="ChEBI" id="CHEBI:61032"/>
        <dbReference type="EC" id="4.1.2.50"/>
    </reaction>
</comment>
<evidence type="ECO:0000256" key="9">
    <source>
        <dbReference type="ARBA" id="ARBA00031449"/>
    </source>
</evidence>
<accession>A0A518DVJ2</accession>
<evidence type="ECO:0000256" key="8">
    <source>
        <dbReference type="ARBA" id="ARBA00023239"/>
    </source>
</evidence>
<keyword evidence="7" id="KW-0862">Zinc</keyword>
<dbReference type="UniPathway" id="UPA00391"/>
<dbReference type="InterPro" id="IPR038418">
    <property type="entry name" value="6-PTP_synth/QueD_sf"/>
</dbReference>